<dbReference type="SMART" id="SM00471">
    <property type="entry name" value="HDc"/>
    <property type="match status" value="1"/>
</dbReference>
<dbReference type="SUPFAM" id="SSF109604">
    <property type="entry name" value="HD-domain/PDEase-like"/>
    <property type="match status" value="1"/>
</dbReference>
<evidence type="ECO:0000313" key="5">
    <source>
        <dbReference type="EMBL" id="SDJ83918.1"/>
    </source>
</evidence>
<dbReference type="PROSITE" id="PS51832">
    <property type="entry name" value="HD_GYP"/>
    <property type="match status" value="1"/>
</dbReference>
<dbReference type="InterPro" id="IPR000644">
    <property type="entry name" value="CBS_dom"/>
</dbReference>
<dbReference type="Gene3D" id="3.10.580.10">
    <property type="entry name" value="CBS-domain"/>
    <property type="match status" value="1"/>
</dbReference>
<feature type="region of interest" description="Disordered" evidence="2">
    <location>
        <begin position="623"/>
        <end position="643"/>
    </location>
</feature>
<dbReference type="Gene3D" id="1.10.3210.10">
    <property type="entry name" value="Hypothetical protein af1432"/>
    <property type="match status" value="1"/>
</dbReference>
<dbReference type="Proteomes" id="UP000199527">
    <property type="component" value="Unassembled WGS sequence"/>
</dbReference>
<dbReference type="SUPFAM" id="SSF55781">
    <property type="entry name" value="GAF domain-like"/>
    <property type="match status" value="1"/>
</dbReference>
<keyword evidence="1" id="KW-0129">CBS domain</keyword>
<dbReference type="CDD" id="cd02205">
    <property type="entry name" value="CBS_pair_SF"/>
    <property type="match status" value="1"/>
</dbReference>
<organism evidence="5 6">
    <name type="scientific">Ferrimonas sediminum</name>
    <dbReference type="NCBI Taxonomy" id="718193"/>
    <lineage>
        <taxon>Bacteria</taxon>
        <taxon>Pseudomonadati</taxon>
        <taxon>Pseudomonadota</taxon>
        <taxon>Gammaproteobacteria</taxon>
        <taxon>Alteromonadales</taxon>
        <taxon>Ferrimonadaceae</taxon>
        <taxon>Ferrimonas</taxon>
    </lineage>
</organism>
<evidence type="ECO:0000256" key="2">
    <source>
        <dbReference type="SAM" id="MobiDB-lite"/>
    </source>
</evidence>
<dbReference type="CDD" id="cd00077">
    <property type="entry name" value="HDc"/>
    <property type="match status" value="1"/>
</dbReference>
<gene>
    <name evidence="5" type="ORF">SAMN04488540_11449</name>
</gene>
<sequence>MNHGPTPAALPEDLLRQSQLMWARVEPDLTISQASESFLNLANASATLPAPLGDLIPTLTAQQLQRLNDLSTPVSFNLIDRHGKGLQCDLQPTEDDHAWLTLFHFNLDNRWLMQLHPDYNHALQSSDQWLGHLEAVMQSAPEQVFQHAIQNAVNLSGSEHGYLMQLNDNTDSLTLTATTVADAPLQHGFALPQLPTQHQCLIQQQPIIDNAPDRANIAPWLNGLNIRNHLCLPVNYRGRTVGIVGVVNRTTPYTDIDAKTLLVYSTIIWHALQLPRTLKVVSRQSQLIRKQKLQLNQSLVKLVGAISDSLELNDPYTAGHQRAVADLAYQIGERMGMSQHQLEGLKLGALIHDIGKLAIPSQLLSKPSQLSSQEFELIKTHAVKGADIIKDVVFPWPIKAMILQHHERLDGSGYPMGLKGKAIITEARILAVADVADSMLSHRPYRPAQGFENLRQVLMEGRGSLFDATAVDLCLSILCEQQSSGHNLVNALPLDKVVILHLDDTLEQAEQHLHRLDATVGFVVDDNSPRLLGYLTASMLTFWHSPLLDTAAERTLDRELQQRKLHQMMRHTIPTIPCCTSLEHAALSLQQSDEHFLLVTDANDQPEGVLTWPMLATALQQQHSASNTPWGGVNLTPGKTPAD</sequence>
<dbReference type="PANTHER" id="PTHR43155">
    <property type="entry name" value="CYCLIC DI-GMP PHOSPHODIESTERASE PA4108-RELATED"/>
    <property type="match status" value="1"/>
</dbReference>
<feature type="domain" description="HD-GYP" evidence="4">
    <location>
        <begin position="295"/>
        <end position="490"/>
    </location>
</feature>
<dbReference type="InterPro" id="IPR037522">
    <property type="entry name" value="HD_GYP_dom"/>
</dbReference>
<evidence type="ECO:0000256" key="1">
    <source>
        <dbReference type="PROSITE-ProRule" id="PRU00703"/>
    </source>
</evidence>
<dbReference type="AlphaFoldDB" id="A0A1G8WZV0"/>
<dbReference type="InterPro" id="IPR046342">
    <property type="entry name" value="CBS_dom_sf"/>
</dbReference>
<reference evidence="6" key="1">
    <citation type="submission" date="2016-10" db="EMBL/GenBank/DDBJ databases">
        <authorList>
            <person name="Varghese N."/>
            <person name="Submissions S."/>
        </authorList>
    </citation>
    <scope>NUCLEOTIDE SEQUENCE [LARGE SCALE GENOMIC DNA]</scope>
    <source>
        <strain evidence="6">DSM 23317</strain>
    </source>
</reference>
<dbReference type="InterPro" id="IPR003018">
    <property type="entry name" value="GAF"/>
</dbReference>
<feature type="domain" description="CBS" evidence="3">
    <location>
        <begin position="568"/>
        <end position="626"/>
    </location>
</feature>
<keyword evidence="6" id="KW-1185">Reference proteome</keyword>
<evidence type="ECO:0000259" key="4">
    <source>
        <dbReference type="PROSITE" id="PS51832"/>
    </source>
</evidence>
<dbReference type="OrthoDB" id="9802066at2"/>
<accession>A0A1G8WZV0</accession>
<dbReference type="RefSeq" id="WP_090366753.1">
    <property type="nucleotide sequence ID" value="NZ_FNEM01000014.1"/>
</dbReference>
<name>A0A1G8WZV0_9GAMM</name>
<dbReference type="InterPro" id="IPR029016">
    <property type="entry name" value="GAF-like_dom_sf"/>
</dbReference>
<dbReference type="Pfam" id="PF00571">
    <property type="entry name" value="CBS"/>
    <property type="match status" value="1"/>
</dbReference>
<proteinExistence type="predicted"/>
<dbReference type="GO" id="GO:0008081">
    <property type="term" value="F:phosphoric diester hydrolase activity"/>
    <property type="evidence" value="ECO:0007669"/>
    <property type="project" value="UniProtKB-ARBA"/>
</dbReference>
<dbReference type="PANTHER" id="PTHR43155:SF2">
    <property type="entry name" value="CYCLIC DI-GMP PHOSPHODIESTERASE PA4108"/>
    <property type="match status" value="1"/>
</dbReference>
<dbReference type="PROSITE" id="PS51371">
    <property type="entry name" value="CBS"/>
    <property type="match status" value="1"/>
</dbReference>
<dbReference type="InterPro" id="IPR003607">
    <property type="entry name" value="HD/PDEase_dom"/>
</dbReference>
<dbReference type="Gene3D" id="3.30.450.40">
    <property type="match status" value="1"/>
</dbReference>
<protein>
    <submittedName>
        <fullName evidence="5">GAF domain-containing protein</fullName>
    </submittedName>
</protein>
<evidence type="ECO:0000259" key="3">
    <source>
        <dbReference type="PROSITE" id="PS51371"/>
    </source>
</evidence>
<dbReference type="Pfam" id="PF13185">
    <property type="entry name" value="GAF_2"/>
    <property type="match status" value="1"/>
</dbReference>
<dbReference type="Pfam" id="PF13487">
    <property type="entry name" value="HD_5"/>
    <property type="match status" value="1"/>
</dbReference>
<evidence type="ECO:0000313" key="6">
    <source>
        <dbReference type="Proteomes" id="UP000199527"/>
    </source>
</evidence>
<dbReference type="EMBL" id="FNEM01000014">
    <property type="protein sequence ID" value="SDJ83918.1"/>
    <property type="molecule type" value="Genomic_DNA"/>
</dbReference>
<dbReference type="SUPFAM" id="SSF54631">
    <property type="entry name" value="CBS-domain pair"/>
    <property type="match status" value="1"/>
</dbReference>